<comment type="caution">
    <text evidence="1">The sequence shown here is derived from an EMBL/GenBank/DDBJ whole genome shotgun (WGS) entry which is preliminary data.</text>
</comment>
<name>A0A662DKT4_UNCAE</name>
<dbReference type="EMBL" id="QMQA01000042">
    <property type="protein sequence ID" value="RLE14486.1"/>
    <property type="molecule type" value="Genomic_DNA"/>
</dbReference>
<gene>
    <name evidence="1" type="ORF">DRJ04_02305</name>
</gene>
<dbReference type="AlphaFoldDB" id="A0A662DKT4"/>
<reference evidence="1 2" key="1">
    <citation type="submission" date="2018-06" db="EMBL/GenBank/DDBJ databases">
        <title>Extensive metabolic versatility and redundancy in microbially diverse, dynamic hydrothermal sediments.</title>
        <authorList>
            <person name="Dombrowski N."/>
            <person name="Teske A."/>
            <person name="Baker B.J."/>
        </authorList>
    </citation>
    <scope>NUCLEOTIDE SEQUENCE [LARGE SCALE GENOMIC DNA]</scope>
    <source>
        <strain evidence="1">B3_G15</strain>
    </source>
</reference>
<protein>
    <submittedName>
        <fullName evidence="1">Uncharacterized protein</fullName>
    </submittedName>
</protein>
<proteinExistence type="predicted"/>
<evidence type="ECO:0000313" key="1">
    <source>
        <dbReference type="EMBL" id="RLE14486.1"/>
    </source>
</evidence>
<organism evidence="1 2">
    <name type="scientific">Aerophobetes bacterium</name>
    <dbReference type="NCBI Taxonomy" id="2030807"/>
    <lineage>
        <taxon>Bacteria</taxon>
        <taxon>Candidatus Aerophobota</taxon>
    </lineage>
</organism>
<sequence length="61" mass="6698">MKIYEAHVKGGIEIEAVGECALVARPKRKAALSHSEEIVGNNLQKSAKPNVKHCPLKYLTK</sequence>
<dbReference type="Proteomes" id="UP000280417">
    <property type="component" value="Unassembled WGS sequence"/>
</dbReference>
<accession>A0A662DKT4</accession>
<evidence type="ECO:0000313" key="2">
    <source>
        <dbReference type="Proteomes" id="UP000280417"/>
    </source>
</evidence>